<dbReference type="Proteomes" id="UP000824120">
    <property type="component" value="Chromosome 7"/>
</dbReference>
<name>A0A9J5Y6W5_SOLCO</name>
<accession>A0A9J5Y6W5</accession>
<protein>
    <submittedName>
        <fullName evidence="2">Uncharacterized protein</fullName>
    </submittedName>
</protein>
<feature type="region of interest" description="Disordered" evidence="1">
    <location>
        <begin position="1"/>
        <end position="58"/>
    </location>
</feature>
<dbReference type="AlphaFoldDB" id="A0A9J5Y6W5"/>
<feature type="compositionally biased region" description="Polar residues" evidence="1">
    <location>
        <begin position="44"/>
        <end position="55"/>
    </location>
</feature>
<comment type="caution">
    <text evidence="2">The sequence shown here is derived from an EMBL/GenBank/DDBJ whole genome shotgun (WGS) entry which is preliminary data.</text>
</comment>
<sequence>MATEGDINAASTTNVRPNGGKKTRKGKKHQNSHEEMLLDPTPSEALTSNPPSTIEGSDDELGAEAIDVTAGEEWVARIQVARQAVEILGWRMNEATKSGARGRGSSE</sequence>
<organism evidence="2 3">
    <name type="scientific">Solanum commersonii</name>
    <name type="common">Commerson's wild potato</name>
    <name type="synonym">Commerson's nightshade</name>
    <dbReference type="NCBI Taxonomy" id="4109"/>
    <lineage>
        <taxon>Eukaryota</taxon>
        <taxon>Viridiplantae</taxon>
        <taxon>Streptophyta</taxon>
        <taxon>Embryophyta</taxon>
        <taxon>Tracheophyta</taxon>
        <taxon>Spermatophyta</taxon>
        <taxon>Magnoliopsida</taxon>
        <taxon>eudicotyledons</taxon>
        <taxon>Gunneridae</taxon>
        <taxon>Pentapetalae</taxon>
        <taxon>asterids</taxon>
        <taxon>lamiids</taxon>
        <taxon>Solanales</taxon>
        <taxon>Solanaceae</taxon>
        <taxon>Solanoideae</taxon>
        <taxon>Solaneae</taxon>
        <taxon>Solanum</taxon>
    </lineage>
</organism>
<gene>
    <name evidence="2" type="ORF">H5410_036220</name>
</gene>
<keyword evidence="3" id="KW-1185">Reference proteome</keyword>
<evidence type="ECO:0000313" key="3">
    <source>
        <dbReference type="Proteomes" id="UP000824120"/>
    </source>
</evidence>
<reference evidence="2 3" key="1">
    <citation type="submission" date="2020-09" db="EMBL/GenBank/DDBJ databases">
        <title>De no assembly of potato wild relative species, Solanum commersonii.</title>
        <authorList>
            <person name="Cho K."/>
        </authorList>
    </citation>
    <scope>NUCLEOTIDE SEQUENCE [LARGE SCALE GENOMIC DNA]</scope>
    <source>
        <strain evidence="2">LZ3.2</strain>
        <tissue evidence="2">Leaf</tissue>
    </source>
</reference>
<dbReference type="EMBL" id="JACXVP010000007">
    <property type="protein sequence ID" value="KAG5594988.1"/>
    <property type="molecule type" value="Genomic_DNA"/>
</dbReference>
<evidence type="ECO:0000256" key="1">
    <source>
        <dbReference type="SAM" id="MobiDB-lite"/>
    </source>
</evidence>
<feature type="compositionally biased region" description="Basic residues" evidence="1">
    <location>
        <begin position="19"/>
        <end position="30"/>
    </location>
</feature>
<proteinExistence type="predicted"/>
<evidence type="ECO:0000313" key="2">
    <source>
        <dbReference type="EMBL" id="KAG5594988.1"/>
    </source>
</evidence>